<dbReference type="GO" id="GO:0005886">
    <property type="term" value="C:plasma membrane"/>
    <property type="evidence" value="ECO:0000318"/>
    <property type="project" value="GO_Central"/>
</dbReference>
<evidence type="ECO:0000256" key="1">
    <source>
        <dbReference type="ARBA" id="ARBA00023157"/>
    </source>
</evidence>
<feature type="transmembrane region" description="Helical" evidence="4">
    <location>
        <begin position="311"/>
        <end position="329"/>
    </location>
</feature>
<dbReference type="OMA" id="IAICEFY"/>
<dbReference type="PANTHER" id="PTHR11890">
    <property type="entry name" value="INTERLEUKIN-1 RECEPTOR FAMILY MEMBER"/>
    <property type="match status" value="1"/>
</dbReference>
<evidence type="ECO:0000256" key="4">
    <source>
        <dbReference type="SAM" id="Phobius"/>
    </source>
</evidence>
<keyword evidence="2" id="KW-0325">Glycoprotein</keyword>
<evidence type="ECO:0000256" key="5">
    <source>
        <dbReference type="SAM" id="SignalP"/>
    </source>
</evidence>
<accession>A0A7M7NJ01</accession>
<dbReference type="Pfam" id="PF07679">
    <property type="entry name" value="I-set"/>
    <property type="match status" value="1"/>
</dbReference>
<dbReference type="RefSeq" id="XP_030837329.1">
    <property type="nucleotide sequence ID" value="XM_030981469.1"/>
</dbReference>
<dbReference type="Gene3D" id="3.40.50.10140">
    <property type="entry name" value="Toll/interleukin-1 receptor homology (TIR) domain"/>
    <property type="match status" value="1"/>
</dbReference>
<feature type="domain" description="Ig-like" evidence="6">
    <location>
        <begin position="37"/>
        <end position="135"/>
    </location>
</feature>
<evidence type="ECO:0000259" key="6">
    <source>
        <dbReference type="PROSITE" id="PS50835"/>
    </source>
</evidence>
<dbReference type="KEGG" id="spu:115922507"/>
<keyword evidence="4" id="KW-0812">Transmembrane</keyword>
<dbReference type="InterPro" id="IPR013783">
    <property type="entry name" value="Ig-like_fold"/>
</dbReference>
<dbReference type="GO" id="GO:0007166">
    <property type="term" value="P:cell surface receptor signaling pathway"/>
    <property type="evidence" value="ECO:0000318"/>
    <property type="project" value="GO_Central"/>
</dbReference>
<keyword evidence="5" id="KW-0732">Signal</keyword>
<sequence>MNDNMRDLEVMRRLVFLMISVWSVLGVQTMAGATVCPKDLDSNELSFLDKTASDVYSTECQYRVLQCMSVNFCSIQWFFNGIPYDSWSLGNNSDTKYKLEDSNQTLKFLSADVDSEGTYTCVVSNGVRNINRSINMRIQGRQGRGIKGEGKITLLTILLIIIKKIWLNKPIPLKSSSGVCKDQMAVLGGNASFFCQFKYRNPGGFLQESWRKLNQTYGGFQLVDFYDIPGTEFTHGYRKEDENVILTQKNCQEKPFMILSTWLNIMNVTEEALGRYQVHCKISGFLTKVNLTLSLATTEEHVVKVTDTTSVVVVVATLTILLFLVVLSWKRYGTDVKLWNHDHRATLETEEIDNKLYDAYIISCYEGQDKSFVDNILCPSLQDQYKLFIRERDATFGSVESEEIVEALKKAAAASCYCQQISTGIHRPHHRNLHQEG</sequence>
<organism evidence="7 8">
    <name type="scientific">Strongylocentrotus purpuratus</name>
    <name type="common">Purple sea urchin</name>
    <dbReference type="NCBI Taxonomy" id="7668"/>
    <lineage>
        <taxon>Eukaryota</taxon>
        <taxon>Metazoa</taxon>
        <taxon>Echinodermata</taxon>
        <taxon>Eleutherozoa</taxon>
        <taxon>Echinozoa</taxon>
        <taxon>Echinoidea</taxon>
        <taxon>Euechinoidea</taxon>
        <taxon>Echinacea</taxon>
        <taxon>Camarodonta</taxon>
        <taxon>Echinidea</taxon>
        <taxon>Strongylocentrotidae</taxon>
        <taxon>Strongylocentrotus</taxon>
    </lineage>
</organism>
<dbReference type="InterPro" id="IPR007110">
    <property type="entry name" value="Ig-like_dom"/>
</dbReference>
<feature type="signal peptide" evidence="5">
    <location>
        <begin position="1"/>
        <end position="26"/>
    </location>
</feature>
<dbReference type="PROSITE" id="PS50835">
    <property type="entry name" value="IG_LIKE"/>
    <property type="match status" value="1"/>
</dbReference>
<reference evidence="7" key="2">
    <citation type="submission" date="2021-01" db="UniProtKB">
        <authorList>
            <consortium name="EnsemblMetazoa"/>
        </authorList>
    </citation>
    <scope>IDENTIFICATION</scope>
</reference>
<evidence type="ECO:0000313" key="8">
    <source>
        <dbReference type="Proteomes" id="UP000007110"/>
    </source>
</evidence>
<keyword evidence="1" id="KW-1015">Disulfide bond</keyword>
<reference evidence="8" key="1">
    <citation type="submission" date="2015-02" db="EMBL/GenBank/DDBJ databases">
        <title>Genome sequencing for Strongylocentrotus purpuratus.</title>
        <authorList>
            <person name="Murali S."/>
            <person name="Liu Y."/>
            <person name="Vee V."/>
            <person name="English A."/>
            <person name="Wang M."/>
            <person name="Skinner E."/>
            <person name="Han Y."/>
            <person name="Muzny D.M."/>
            <person name="Worley K.C."/>
            <person name="Gibbs R.A."/>
        </authorList>
    </citation>
    <scope>NUCLEOTIDE SEQUENCE</scope>
</reference>
<keyword evidence="4" id="KW-1133">Transmembrane helix</keyword>
<dbReference type="InterPro" id="IPR015621">
    <property type="entry name" value="IL-1_rcpt_fam"/>
</dbReference>
<dbReference type="InterPro" id="IPR036179">
    <property type="entry name" value="Ig-like_dom_sf"/>
</dbReference>
<dbReference type="InterPro" id="IPR013098">
    <property type="entry name" value="Ig_I-set"/>
</dbReference>
<feature type="chain" id="PRO_5029908047" description="Ig-like domain-containing protein" evidence="5">
    <location>
        <begin position="27"/>
        <end position="437"/>
    </location>
</feature>
<evidence type="ECO:0000256" key="2">
    <source>
        <dbReference type="ARBA" id="ARBA00023180"/>
    </source>
</evidence>
<protein>
    <recommendedName>
        <fullName evidence="6">Ig-like domain-containing protein</fullName>
    </recommendedName>
</protein>
<dbReference type="EnsemblMetazoa" id="XM_030981469">
    <property type="protein sequence ID" value="XP_030837329"/>
    <property type="gene ID" value="LOC115922507"/>
</dbReference>
<evidence type="ECO:0000256" key="3">
    <source>
        <dbReference type="ARBA" id="ARBA00023319"/>
    </source>
</evidence>
<dbReference type="SUPFAM" id="SSF52200">
    <property type="entry name" value="Toll/Interleukin receptor TIR domain"/>
    <property type="match status" value="1"/>
</dbReference>
<name>A0A7M7NJ01_STRPU</name>
<dbReference type="Proteomes" id="UP000007110">
    <property type="component" value="Unassembled WGS sequence"/>
</dbReference>
<keyword evidence="8" id="KW-1185">Reference proteome</keyword>
<dbReference type="PANTHER" id="PTHR11890:SF44">
    <property type="entry name" value="X-LINKED INTERLEUKIN-1 RECEPTOR ACCESSORY PROTEIN-LIKE 2"/>
    <property type="match status" value="1"/>
</dbReference>
<dbReference type="InterPro" id="IPR035897">
    <property type="entry name" value="Toll_tir_struct_dom_sf"/>
</dbReference>
<dbReference type="CDD" id="cd00096">
    <property type="entry name" value="Ig"/>
    <property type="match status" value="1"/>
</dbReference>
<dbReference type="SUPFAM" id="SSF48726">
    <property type="entry name" value="Immunoglobulin"/>
    <property type="match status" value="1"/>
</dbReference>
<proteinExistence type="predicted"/>
<dbReference type="GeneID" id="115922507"/>
<keyword evidence="4" id="KW-0472">Membrane</keyword>
<dbReference type="AlphaFoldDB" id="A0A7M7NJ01"/>
<dbReference type="GO" id="GO:0009986">
    <property type="term" value="C:cell surface"/>
    <property type="evidence" value="ECO:0000318"/>
    <property type="project" value="GO_Central"/>
</dbReference>
<dbReference type="FunCoup" id="A0A7M7NJ01">
    <property type="interactions" value="776"/>
</dbReference>
<dbReference type="Gene3D" id="2.60.40.10">
    <property type="entry name" value="Immunoglobulins"/>
    <property type="match status" value="1"/>
</dbReference>
<keyword evidence="3" id="KW-0393">Immunoglobulin domain</keyword>
<evidence type="ECO:0000313" key="7">
    <source>
        <dbReference type="EnsemblMetazoa" id="XP_030837329"/>
    </source>
</evidence>
<dbReference type="InParanoid" id="A0A7M7NJ01"/>